<dbReference type="InterPro" id="IPR038063">
    <property type="entry name" value="Transpep_catalytic_dom"/>
</dbReference>
<evidence type="ECO:0000313" key="12">
    <source>
        <dbReference type="Proteomes" id="UP001164081"/>
    </source>
</evidence>
<dbReference type="GO" id="GO:0071555">
    <property type="term" value="P:cell wall organization"/>
    <property type="evidence" value="ECO:0007669"/>
    <property type="project" value="UniProtKB-UniRule"/>
</dbReference>
<feature type="signal peptide" evidence="9">
    <location>
        <begin position="1"/>
        <end position="21"/>
    </location>
</feature>
<comment type="pathway">
    <text evidence="1 7">Cell wall biogenesis; peptidoglycan biosynthesis.</text>
</comment>
<dbReference type="PANTHER" id="PTHR30582:SF30">
    <property type="entry name" value="BLR4375 PROTEIN"/>
    <property type="match status" value="1"/>
</dbReference>
<dbReference type="PROSITE" id="PS52029">
    <property type="entry name" value="LD_TPASE"/>
    <property type="match status" value="1"/>
</dbReference>
<dbReference type="Gene3D" id="1.10.101.10">
    <property type="entry name" value="PGBD-like superfamily/PGBD"/>
    <property type="match status" value="1"/>
</dbReference>
<dbReference type="Pfam" id="PF01471">
    <property type="entry name" value="PG_binding_1"/>
    <property type="match status" value="1"/>
</dbReference>
<dbReference type="InterPro" id="IPR036366">
    <property type="entry name" value="PGBDSf"/>
</dbReference>
<evidence type="ECO:0000256" key="4">
    <source>
        <dbReference type="ARBA" id="ARBA00022960"/>
    </source>
</evidence>
<dbReference type="RefSeq" id="WP_004990082.1">
    <property type="nucleotide sequence ID" value="NZ_AP018824.1"/>
</dbReference>
<feature type="chain" id="PRO_5043747329" evidence="9">
    <location>
        <begin position="22"/>
        <end position="444"/>
    </location>
</feature>
<organism evidence="11 12">
    <name type="scientific">Acinetobacter ursingii</name>
    <dbReference type="NCBI Taxonomy" id="108980"/>
    <lineage>
        <taxon>Bacteria</taxon>
        <taxon>Pseudomonadati</taxon>
        <taxon>Pseudomonadota</taxon>
        <taxon>Gammaproteobacteria</taxon>
        <taxon>Moraxellales</taxon>
        <taxon>Moraxellaceae</taxon>
        <taxon>Acinetobacter</taxon>
    </lineage>
</organism>
<dbReference type="InterPro" id="IPR002477">
    <property type="entry name" value="Peptidoglycan-bd-like"/>
</dbReference>
<keyword evidence="4 7" id="KW-0133">Cell shape</keyword>
<keyword evidence="6 7" id="KW-0961">Cell wall biogenesis/degradation</keyword>
<evidence type="ECO:0000259" key="10">
    <source>
        <dbReference type="PROSITE" id="PS52029"/>
    </source>
</evidence>
<evidence type="ECO:0000256" key="2">
    <source>
        <dbReference type="ARBA" id="ARBA00005992"/>
    </source>
</evidence>
<dbReference type="CDD" id="cd16913">
    <property type="entry name" value="YkuD_like"/>
    <property type="match status" value="1"/>
</dbReference>
<keyword evidence="5 7" id="KW-0573">Peptidoglycan synthesis</keyword>
<dbReference type="GO" id="GO:0016740">
    <property type="term" value="F:transferase activity"/>
    <property type="evidence" value="ECO:0007669"/>
    <property type="project" value="UniProtKB-KW"/>
</dbReference>
<protein>
    <submittedName>
        <fullName evidence="11">L,D-transpeptidase</fullName>
    </submittedName>
</protein>
<dbReference type="GO" id="GO:0005576">
    <property type="term" value="C:extracellular region"/>
    <property type="evidence" value="ECO:0007669"/>
    <property type="project" value="TreeGrafter"/>
</dbReference>
<sequence>MFVRSLLALSLTCIMTGTAFAAPTAEQPLNPKVIRTQSVQDPIDPLAIERKPLSQNTSSASSPVSSPVTNSASAPAANVAATSSPASSDQAQVSAQEEHDLNQASATLQNLESSETKNADTGVAPTSAQKAAATTTAAKTQAGKASWTLDGLNNADWYENIGRGQFPVYARAQVMLNNTHASPGAIDGTSGMNTLKALSSFQQMNGLKPTGELTKETWDALVAKQNKPAFVEYTLTAEDLKGPYAASIPHDYALQAKMKGLYYTRVTEMLGEKFHMDEDFLKKLNPKANFKKEGEKIIVANVRNDLPEDIHLIIAHKGARQLYLFNSRNQMIASFPATIGSSDTPSPTGTYKVVGVARNPWYSYSPSNFVQGNNLKPLSLPPGPNAPVGNIWIGLSKKSFGIHGTPNPSAISKTASHGCIRLTNWDANDLGNKVSSGVTVKFLE</sequence>
<feature type="compositionally biased region" description="Polar residues" evidence="8">
    <location>
        <begin position="102"/>
        <end position="113"/>
    </location>
</feature>
<evidence type="ECO:0000256" key="7">
    <source>
        <dbReference type="PROSITE-ProRule" id="PRU01373"/>
    </source>
</evidence>
<feature type="active site" description="Nucleophile" evidence="7">
    <location>
        <position position="419"/>
    </location>
</feature>
<evidence type="ECO:0000256" key="1">
    <source>
        <dbReference type="ARBA" id="ARBA00004752"/>
    </source>
</evidence>
<evidence type="ECO:0000256" key="8">
    <source>
        <dbReference type="SAM" id="MobiDB-lite"/>
    </source>
</evidence>
<keyword evidence="3" id="KW-0808">Transferase</keyword>
<keyword evidence="9" id="KW-0732">Signal</keyword>
<dbReference type="InterPro" id="IPR036365">
    <property type="entry name" value="PGBD-like_sf"/>
</dbReference>
<dbReference type="GO" id="GO:0071972">
    <property type="term" value="F:peptidoglycan L,D-transpeptidase activity"/>
    <property type="evidence" value="ECO:0007669"/>
    <property type="project" value="TreeGrafter"/>
</dbReference>
<accession>A0A3F3L917</accession>
<dbReference type="GO" id="GO:0008360">
    <property type="term" value="P:regulation of cell shape"/>
    <property type="evidence" value="ECO:0007669"/>
    <property type="project" value="UniProtKB-UniRule"/>
</dbReference>
<evidence type="ECO:0000256" key="9">
    <source>
        <dbReference type="SAM" id="SignalP"/>
    </source>
</evidence>
<dbReference type="AlphaFoldDB" id="A0A3F3L917"/>
<dbReference type="GO" id="GO:0018104">
    <property type="term" value="P:peptidoglycan-protein cross-linking"/>
    <property type="evidence" value="ECO:0007669"/>
    <property type="project" value="TreeGrafter"/>
</dbReference>
<dbReference type="InterPro" id="IPR005490">
    <property type="entry name" value="LD_TPept_cat_dom"/>
</dbReference>
<evidence type="ECO:0000313" key="11">
    <source>
        <dbReference type="EMBL" id="UYF74452.1"/>
    </source>
</evidence>
<dbReference type="Pfam" id="PF03734">
    <property type="entry name" value="YkuD"/>
    <property type="match status" value="1"/>
</dbReference>
<evidence type="ECO:0000256" key="6">
    <source>
        <dbReference type="ARBA" id="ARBA00023316"/>
    </source>
</evidence>
<dbReference type="InterPro" id="IPR050979">
    <property type="entry name" value="LD-transpeptidase"/>
</dbReference>
<dbReference type="SUPFAM" id="SSF141523">
    <property type="entry name" value="L,D-transpeptidase catalytic domain-like"/>
    <property type="match status" value="1"/>
</dbReference>
<dbReference type="SUPFAM" id="SSF47090">
    <property type="entry name" value="PGBD-like"/>
    <property type="match status" value="1"/>
</dbReference>
<dbReference type="Proteomes" id="UP001164081">
    <property type="component" value="Chromosome"/>
</dbReference>
<evidence type="ECO:0000256" key="5">
    <source>
        <dbReference type="ARBA" id="ARBA00022984"/>
    </source>
</evidence>
<feature type="compositionally biased region" description="Low complexity" evidence="8">
    <location>
        <begin position="124"/>
        <end position="144"/>
    </location>
</feature>
<feature type="compositionally biased region" description="Low complexity" evidence="8">
    <location>
        <begin position="56"/>
        <end position="88"/>
    </location>
</feature>
<comment type="similarity">
    <text evidence="2">Belongs to the YkuD family.</text>
</comment>
<feature type="domain" description="L,D-TPase catalytic" evidence="10">
    <location>
        <begin position="311"/>
        <end position="443"/>
    </location>
</feature>
<feature type="active site" description="Proton donor/acceptor" evidence="7">
    <location>
        <position position="403"/>
    </location>
</feature>
<evidence type="ECO:0000256" key="3">
    <source>
        <dbReference type="ARBA" id="ARBA00022679"/>
    </source>
</evidence>
<dbReference type="Gene3D" id="2.40.440.10">
    <property type="entry name" value="L,D-transpeptidase catalytic domain-like"/>
    <property type="match status" value="1"/>
</dbReference>
<name>A0A3F3L917_9GAMM</name>
<proteinExistence type="inferred from homology"/>
<gene>
    <name evidence="11" type="ORF">LSO58_11405</name>
</gene>
<reference evidence="11" key="1">
    <citation type="journal article" date="2022" name="J Glob Antimicrob Resist">
        <title>Comparative analysis of IMP-4- and OXA-58-containing plasmids of three carbapenemase-producing Acinetobacter ursingii strains in the Netherlands.</title>
        <authorList>
            <person name="Hendrickx A.P.A."/>
            <person name="Schade R.P."/>
            <person name="Landman F."/>
            <person name="Bosch T."/>
            <person name="Schouls L.M."/>
            <person name="van Dijk K."/>
        </authorList>
    </citation>
    <scope>NUCLEOTIDE SEQUENCE</scope>
    <source>
        <strain evidence="11">RIVM_C010761</strain>
    </source>
</reference>
<dbReference type="EMBL" id="CP089044">
    <property type="protein sequence ID" value="UYF74452.1"/>
    <property type="molecule type" value="Genomic_DNA"/>
</dbReference>
<feature type="region of interest" description="Disordered" evidence="8">
    <location>
        <begin position="50"/>
        <end position="144"/>
    </location>
</feature>
<dbReference type="PANTHER" id="PTHR30582">
    <property type="entry name" value="L,D-TRANSPEPTIDASE"/>
    <property type="match status" value="1"/>
</dbReference>